<evidence type="ECO:0000313" key="3">
    <source>
        <dbReference type="Proteomes" id="UP001279734"/>
    </source>
</evidence>
<name>A0AAD3TIG0_NEPGR</name>
<accession>A0AAD3TIG0</accession>
<gene>
    <name evidence="2" type="ORF">Nepgr_031517</name>
</gene>
<evidence type="ECO:0000313" key="2">
    <source>
        <dbReference type="EMBL" id="GMH29674.1"/>
    </source>
</evidence>
<proteinExistence type="predicted"/>
<organism evidence="2 3">
    <name type="scientific">Nepenthes gracilis</name>
    <name type="common">Slender pitcher plant</name>
    <dbReference type="NCBI Taxonomy" id="150966"/>
    <lineage>
        <taxon>Eukaryota</taxon>
        <taxon>Viridiplantae</taxon>
        <taxon>Streptophyta</taxon>
        <taxon>Embryophyta</taxon>
        <taxon>Tracheophyta</taxon>
        <taxon>Spermatophyta</taxon>
        <taxon>Magnoliopsida</taxon>
        <taxon>eudicotyledons</taxon>
        <taxon>Gunneridae</taxon>
        <taxon>Pentapetalae</taxon>
        <taxon>Caryophyllales</taxon>
        <taxon>Nepenthaceae</taxon>
        <taxon>Nepenthes</taxon>
    </lineage>
</organism>
<keyword evidence="3" id="KW-1185">Reference proteome</keyword>
<protein>
    <submittedName>
        <fullName evidence="2">Uncharacterized protein</fullName>
    </submittedName>
</protein>
<reference evidence="2" key="1">
    <citation type="submission" date="2023-05" db="EMBL/GenBank/DDBJ databases">
        <title>Nepenthes gracilis genome sequencing.</title>
        <authorList>
            <person name="Fukushima K."/>
        </authorList>
    </citation>
    <scope>NUCLEOTIDE SEQUENCE</scope>
    <source>
        <strain evidence="2">SING2019-196</strain>
    </source>
</reference>
<evidence type="ECO:0000256" key="1">
    <source>
        <dbReference type="SAM" id="MobiDB-lite"/>
    </source>
</evidence>
<dbReference type="AlphaFoldDB" id="A0AAD3TIG0"/>
<dbReference type="EMBL" id="BSYO01000036">
    <property type="protein sequence ID" value="GMH29674.1"/>
    <property type="molecule type" value="Genomic_DNA"/>
</dbReference>
<dbReference type="Proteomes" id="UP001279734">
    <property type="component" value="Unassembled WGS sequence"/>
</dbReference>
<comment type="caution">
    <text evidence="2">The sequence shown here is derived from an EMBL/GenBank/DDBJ whole genome shotgun (WGS) entry which is preliminary data.</text>
</comment>
<sequence>MLGNFERFTRSFPTALPRRSKGRKSTLTAGGRHLGPTESPRGFQNKTSRVAARARATWTYPAVGVVDQLTDCVGERHAAVSCHR</sequence>
<feature type="region of interest" description="Disordered" evidence="1">
    <location>
        <begin position="1"/>
        <end position="47"/>
    </location>
</feature>